<dbReference type="Proteomes" id="UP001156701">
    <property type="component" value="Unassembled WGS sequence"/>
</dbReference>
<dbReference type="NCBIfam" id="TIGR03317">
    <property type="entry name" value="ygfZ_signature"/>
    <property type="match status" value="1"/>
</dbReference>
<dbReference type="Gene3D" id="3.30.70.1400">
    <property type="entry name" value="Aminomethyltransferase beta-barrel domains"/>
    <property type="match status" value="1"/>
</dbReference>
<comment type="similarity">
    <text evidence="4">Belongs to the tRNA-modifying YgfZ family.</text>
</comment>
<accession>A0AA42FK81</accession>
<keyword evidence="3 4" id="KW-0290">Folate-binding</keyword>
<gene>
    <name evidence="6" type="primary">ygfZ</name>
    <name evidence="6" type="ORF">P7V44_18160</name>
    <name evidence="7" type="ORF">Q5E86_08060</name>
</gene>
<dbReference type="PANTHER" id="PTHR22602">
    <property type="entry name" value="TRANSFERASE CAF17, MITOCHONDRIAL-RELATED"/>
    <property type="match status" value="1"/>
</dbReference>
<dbReference type="InterPro" id="IPR048451">
    <property type="entry name" value="YgfZ_barrel"/>
</dbReference>
<dbReference type="EMBL" id="JARRYG010000022">
    <property type="protein sequence ID" value="MDG4698158.1"/>
    <property type="molecule type" value="Genomic_DNA"/>
</dbReference>
<evidence type="ECO:0000259" key="5">
    <source>
        <dbReference type="Pfam" id="PF21130"/>
    </source>
</evidence>
<evidence type="ECO:0000256" key="4">
    <source>
        <dbReference type="HAMAP-Rule" id="MF_01175"/>
    </source>
</evidence>
<comment type="function">
    <text evidence="4">Folate-binding protein involved in regulating the level of ATP-DnaA and in the modification of some tRNAs. It is probably a key factor in regulatory networks that act via tRNA modification, such as initiation of chromosomal replication.</text>
</comment>
<evidence type="ECO:0000313" key="9">
    <source>
        <dbReference type="Proteomes" id="UP001176478"/>
    </source>
</evidence>
<dbReference type="InterPro" id="IPR017703">
    <property type="entry name" value="YgfZ/GCV_T_CS"/>
</dbReference>
<evidence type="ECO:0000313" key="7">
    <source>
        <dbReference type="EMBL" id="MDO7856312.1"/>
    </source>
</evidence>
<feature type="domain" description="tRNA-modifying protein YgfZ-like beta-barrel" evidence="5">
    <location>
        <begin position="245"/>
        <end position="312"/>
    </location>
</feature>
<keyword evidence="2 4" id="KW-0819">tRNA processing</keyword>
<dbReference type="FunFam" id="2.40.30.160:FF:000001">
    <property type="entry name" value="tRNA-modifying protein YgfZ"/>
    <property type="match status" value="1"/>
</dbReference>
<dbReference type="EMBL" id="JAUQTG010000003">
    <property type="protein sequence ID" value="MDO7856312.1"/>
    <property type="molecule type" value="Genomic_DNA"/>
</dbReference>
<feature type="binding site" evidence="4">
    <location>
        <position position="30"/>
    </location>
    <ligand>
        <name>folate</name>
        <dbReference type="ChEBI" id="CHEBI:62501"/>
    </ligand>
</feature>
<dbReference type="HAMAP" id="MF_01175">
    <property type="entry name" value="tRNA_modifying_YgfZ"/>
    <property type="match status" value="1"/>
</dbReference>
<dbReference type="InterPro" id="IPR045179">
    <property type="entry name" value="YgfZ/GcvT"/>
</dbReference>
<keyword evidence="9" id="KW-1185">Reference proteome</keyword>
<keyword evidence="1 4" id="KW-0963">Cytoplasm</keyword>
<evidence type="ECO:0000256" key="2">
    <source>
        <dbReference type="ARBA" id="ARBA00022694"/>
    </source>
</evidence>
<dbReference type="Gene3D" id="2.40.30.160">
    <property type="match status" value="1"/>
</dbReference>
<dbReference type="GO" id="GO:0009451">
    <property type="term" value="P:RNA modification"/>
    <property type="evidence" value="ECO:0007669"/>
    <property type="project" value="InterPro"/>
</dbReference>
<name>A0AA42FK81_9GAMM</name>
<dbReference type="NCBIfam" id="NF007110">
    <property type="entry name" value="PRK09559.1"/>
    <property type="match status" value="1"/>
</dbReference>
<protein>
    <recommendedName>
        <fullName evidence="4">tRNA-modifying protein YgfZ</fullName>
    </recommendedName>
</protein>
<organism evidence="6 8">
    <name type="scientific">Providencia huashanensis</name>
    <dbReference type="NCBI Taxonomy" id="3037798"/>
    <lineage>
        <taxon>Bacteria</taxon>
        <taxon>Pseudomonadati</taxon>
        <taxon>Pseudomonadota</taxon>
        <taxon>Gammaproteobacteria</taxon>
        <taxon>Enterobacterales</taxon>
        <taxon>Morganellaceae</taxon>
        <taxon>Providencia</taxon>
    </lineage>
</organism>
<dbReference type="RefSeq" id="WP_210814203.1">
    <property type="nucleotide sequence ID" value="NZ_JARRYG010000022.1"/>
</dbReference>
<dbReference type="SUPFAM" id="SSF101790">
    <property type="entry name" value="Aminomethyltransferase beta-barrel domain"/>
    <property type="match status" value="1"/>
</dbReference>
<comment type="caution">
    <text evidence="6">The sequence shown here is derived from an EMBL/GenBank/DDBJ whole genome shotgun (WGS) entry which is preliminary data.</text>
</comment>
<dbReference type="SUPFAM" id="SSF103025">
    <property type="entry name" value="Folate-binding domain"/>
    <property type="match status" value="1"/>
</dbReference>
<dbReference type="GO" id="GO:0005542">
    <property type="term" value="F:folic acid binding"/>
    <property type="evidence" value="ECO:0007669"/>
    <property type="project" value="UniProtKB-UniRule"/>
</dbReference>
<dbReference type="GO" id="GO:0008033">
    <property type="term" value="P:tRNA processing"/>
    <property type="evidence" value="ECO:0007669"/>
    <property type="project" value="UniProtKB-UniRule"/>
</dbReference>
<dbReference type="Proteomes" id="UP001176478">
    <property type="component" value="Unassembled WGS sequence"/>
</dbReference>
<evidence type="ECO:0000256" key="1">
    <source>
        <dbReference type="ARBA" id="ARBA00022490"/>
    </source>
</evidence>
<dbReference type="InterPro" id="IPR029043">
    <property type="entry name" value="GcvT/YgfZ_C"/>
</dbReference>
<dbReference type="GO" id="GO:0005737">
    <property type="term" value="C:cytoplasm"/>
    <property type="evidence" value="ECO:0007669"/>
    <property type="project" value="UniProtKB-SubCell"/>
</dbReference>
<evidence type="ECO:0000313" key="8">
    <source>
        <dbReference type="Proteomes" id="UP001156701"/>
    </source>
</evidence>
<sequence length="329" mass="36423">MTTQIDIDSTQQFPFESHSLPLVLISLENWELIHLHGLDAEKYLQGQVTADVATLTQSHALTAHCDPKGKMWSDLRLFHHLEGFSYLLRSSIADTQLAELKKYAVFSKVTFEKKNELKLLGVAGKGARAALSAVFSVLPDEQNQVVTDGDSTLLYFSLPTERFLVVTTEATAQTIVQTLGAPQVSDEQWLALDIEAGFAVIDQENSAQHLPQAANLQALPDGISFKKGCYTGQEMVARAKFRGANKRAMYLLKGTGSTLPNIGEGVEWQLGDKWRRTGTVLATVRLGNGKIYVQIIMNNDMEPDSVFRVMSDEQSHLTIVPLPYSLEEK</sequence>
<dbReference type="InterPro" id="IPR023758">
    <property type="entry name" value="tRNA-modifying_YgfZ"/>
</dbReference>
<evidence type="ECO:0000313" key="6">
    <source>
        <dbReference type="EMBL" id="MDG4698158.1"/>
    </source>
</evidence>
<dbReference type="PANTHER" id="PTHR22602:SF0">
    <property type="entry name" value="TRANSFERASE CAF17, MITOCHONDRIAL-RELATED"/>
    <property type="match status" value="1"/>
</dbReference>
<evidence type="ECO:0000256" key="3">
    <source>
        <dbReference type="ARBA" id="ARBA00022954"/>
    </source>
</evidence>
<comment type="subcellular location">
    <subcellularLocation>
        <location evidence="4">Cytoplasm</location>
    </subcellularLocation>
</comment>
<dbReference type="Pfam" id="PF21130">
    <property type="entry name" value="YgfZ_barrel"/>
    <property type="match status" value="1"/>
</dbReference>
<reference evidence="7" key="3">
    <citation type="journal article" date="2024" name="Int. J. Antimicrob. Agents">
        <title>Identification of a novel Providencia species showing multi-drug-resistant in three patients with hospital-acquired infection.</title>
        <authorList>
            <person name="Yang W."/>
            <person name="Chen J."/>
            <person name="Yang F."/>
            <person name="Ji P."/>
            <person name="Shen S."/>
            <person name="Yin D."/>
            <person name="Hu F."/>
        </authorList>
    </citation>
    <scope>NUCLEOTIDE SEQUENCE</scope>
    <source>
        <strain evidence="7">CRE-138-0111</strain>
    </source>
</reference>
<reference evidence="7" key="2">
    <citation type="submission" date="2023-07" db="EMBL/GenBank/DDBJ databases">
        <authorList>
            <person name="Yang W."/>
            <person name="Chen J."/>
            <person name="Ji P."/>
            <person name="Hu F."/>
        </authorList>
    </citation>
    <scope>NUCLEOTIDE SEQUENCE</scope>
    <source>
        <strain evidence="7">CRE-138-0111</strain>
    </source>
</reference>
<proteinExistence type="inferred from homology"/>
<dbReference type="GO" id="GO:0016226">
    <property type="term" value="P:iron-sulfur cluster assembly"/>
    <property type="evidence" value="ECO:0007669"/>
    <property type="project" value="TreeGrafter"/>
</dbReference>
<feature type="binding site" evidence="4">
    <location>
        <position position="189"/>
    </location>
    <ligand>
        <name>folate</name>
        <dbReference type="ChEBI" id="CHEBI:62501"/>
    </ligand>
</feature>
<dbReference type="Gene3D" id="3.30.70.1630">
    <property type="match status" value="1"/>
</dbReference>
<reference evidence="6" key="1">
    <citation type="submission" date="2023-03" db="EMBL/GenBank/DDBJ databases">
        <title>a new species belonging to Providencia genus.</title>
        <authorList>
            <person name="Yang W."/>
            <person name="Hu F."/>
            <person name="Shen S."/>
            <person name="Ding L."/>
            <person name="Yin D."/>
        </authorList>
    </citation>
    <scope>NUCLEOTIDE SEQUENCE</scope>
    <source>
        <strain evidence="6">CRE-3FA-0001</strain>
    </source>
</reference>
<dbReference type="AlphaFoldDB" id="A0AA42FK81"/>